<protein>
    <submittedName>
        <fullName evidence="1">Uncharacterized protein</fullName>
    </submittedName>
</protein>
<name>A0A645CX46_9ZZZZ</name>
<reference evidence="1" key="1">
    <citation type="submission" date="2019-08" db="EMBL/GenBank/DDBJ databases">
        <authorList>
            <person name="Kucharzyk K."/>
            <person name="Murdoch R.W."/>
            <person name="Higgins S."/>
            <person name="Loffler F."/>
        </authorList>
    </citation>
    <scope>NUCLEOTIDE SEQUENCE</scope>
</reference>
<evidence type="ECO:0000313" key="1">
    <source>
        <dbReference type="EMBL" id="MPM81504.1"/>
    </source>
</evidence>
<dbReference type="EMBL" id="VSSQ01030832">
    <property type="protein sequence ID" value="MPM81504.1"/>
    <property type="molecule type" value="Genomic_DNA"/>
</dbReference>
<sequence>MAATEAGRPTVENDRWQNGVFTYCLLRAMEGAAGTGKYGVIDMGTLRDYLWEQVPLESKKVSDIELRPVIVTSSPKSDIWNLTLQIK</sequence>
<organism evidence="1">
    <name type="scientific">bioreactor metagenome</name>
    <dbReference type="NCBI Taxonomy" id="1076179"/>
    <lineage>
        <taxon>unclassified sequences</taxon>
        <taxon>metagenomes</taxon>
        <taxon>ecological metagenomes</taxon>
    </lineage>
</organism>
<accession>A0A645CX46</accession>
<gene>
    <name evidence="1" type="ORF">SDC9_128557</name>
</gene>
<proteinExistence type="predicted"/>
<comment type="caution">
    <text evidence="1">The sequence shown here is derived from an EMBL/GenBank/DDBJ whole genome shotgun (WGS) entry which is preliminary data.</text>
</comment>
<dbReference type="AlphaFoldDB" id="A0A645CX46"/>